<feature type="domain" description="Nephrocystin 3-like N-terminal" evidence="3">
    <location>
        <begin position="337"/>
        <end position="501"/>
    </location>
</feature>
<keyword evidence="1" id="KW-0677">Repeat</keyword>
<dbReference type="InterPro" id="IPR056884">
    <property type="entry name" value="NPHP3-like_N"/>
</dbReference>
<name>A0ABR1UUK9_9PEZI</name>
<gene>
    <name evidence="5" type="ORF">PG997_014701</name>
</gene>
<accession>A0ABR1UUK9</accession>
<evidence type="ECO:0000259" key="4">
    <source>
        <dbReference type="Pfam" id="PF25053"/>
    </source>
</evidence>
<organism evidence="5 6">
    <name type="scientific">Apiospora hydei</name>
    <dbReference type="NCBI Taxonomy" id="1337664"/>
    <lineage>
        <taxon>Eukaryota</taxon>
        <taxon>Fungi</taxon>
        <taxon>Dikarya</taxon>
        <taxon>Ascomycota</taxon>
        <taxon>Pezizomycotina</taxon>
        <taxon>Sordariomycetes</taxon>
        <taxon>Xylariomycetidae</taxon>
        <taxon>Amphisphaeriales</taxon>
        <taxon>Apiosporaceae</taxon>
        <taxon>Apiospora</taxon>
    </lineage>
</organism>
<dbReference type="InterPro" id="IPR056693">
    <property type="entry name" value="DUF7791"/>
</dbReference>
<feature type="region of interest" description="Disordered" evidence="2">
    <location>
        <begin position="1"/>
        <end position="30"/>
    </location>
</feature>
<keyword evidence="6" id="KW-1185">Reference proteome</keyword>
<evidence type="ECO:0000313" key="6">
    <source>
        <dbReference type="Proteomes" id="UP001433268"/>
    </source>
</evidence>
<evidence type="ECO:0000256" key="1">
    <source>
        <dbReference type="ARBA" id="ARBA00022737"/>
    </source>
</evidence>
<evidence type="ECO:0008006" key="7">
    <source>
        <dbReference type="Google" id="ProtNLM"/>
    </source>
</evidence>
<protein>
    <recommendedName>
        <fullName evidence="7">NACHT domain-containing protein</fullName>
    </recommendedName>
</protein>
<dbReference type="Pfam" id="PF24883">
    <property type="entry name" value="NPHP3_N"/>
    <property type="match status" value="1"/>
</dbReference>
<evidence type="ECO:0000256" key="2">
    <source>
        <dbReference type="SAM" id="MobiDB-lite"/>
    </source>
</evidence>
<comment type="caution">
    <text evidence="5">The sequence shown here is derived from an EMBL/GenBank/DDBJ whole genome shotgun (WGS) entry which is preliminary data.</text>
</comment>
<dbReference type="InterPro" id="IPR027417">
    <property type="entry name" value="P-loop_NTPase"/>
</dbReference>
<proteinExistence type="predicted"/>
<sequence length="1124" mass="127350">MGELAGGPATFPKNALPRQSSYDQDLNGPGRKARRSAYFFNIHDHTPIPTQTSTMDPVSAIGLAGTILSFVTFAAKLVSKVSEVQNSATGPDEIVTARLIYDQLRLFSSTLAASPVEASEEPNSTRYASLNETTLASSSDSNFVSSRLSNSSLSDLVRTCRDDCDRLLSIMDELGLEDGKKSTWSSFRLVLKIKSKHGEIDKIEKWLQKTQNIINLIICSSLGKFQEQHSKKLEKLENMCRRYGLQQQSDLGEIKILLAKLEASEARSRGGDFSEQGVEDIRNRMARLSVKCVNIEKQSKVVRSLSFEMQTTRHERIPEAHSRTFGWVFAGKTDLGGSRFREWLRTGQGVFWVTGKPGAGKSTFMKFIAGHYETRRSLAAWSCSQKVIIASHYFWFAGTPMQKSLKGLLQSLLFDIFRQQPELAEQVCEQRWKDSDHITDPWTLTELRDLMAQFGQTKNMPFKFCFFIDGLDEYNGDHLEFVQDLINLSKSPNMKICAASRAWNVFEDVLGYDEKSKLSINDLTRGDIRNYSTAWLCEHPRWSYLSTRTANAETLIDEIVERSQGVFLWVFLVVRMLREGLTNDDSFSDLLRRLTLTPVDLEEFFKQMLNTVERFYDEKMAGTLRMAMSARAPLDLLVYSFYDQECDDEGYALRMPCLILSSDEKHALRLQAVRRINGYTRGLLQAHGCKVDFLHRTVADFLKGREMAEFLEGKSARGFSPEISLLNSYLAWVKCEDRSVPIRFRPGHYADHGELHSCVQEALAYARAISEASIEEASASYRLLDSLESIICHSTDVLDDMANDVDSMASSTTGNCYFREMVLKSDLGGYVRRCLLESPDYFDVVDKPPIHVLLNEEQPFGFDGLKICPSQHLKTLSVLLECGQDPNEPYSVDDPSSKQTAWSMTFRSLVGRSAAVSEDFSKCLRAGLFRLFLEHGADPNALVYQSGFVEAIYSTAWVDFLFTIFYVPYSHVEFDAYLETMKTFLEAKPELSRPMSYIMSEEDVRQNWASGHVGTSFFATMANKSYGGCFPSTKSLYRVTCLVLSKLQSDEWPIDWTLVSEIFGEKRASRMKAINPALTIETTRRDHNRPLYHVNLDFSTSVFVIGPEQRAALRELMTKPAERT</sequence>
<evidence type="ECO:0000259" key="3">
    <source>
        <dbReference type="Pfam" id="PF24883"/>
    </source>
</evidence>
<dbReference type="SUPFAM" id="SSF52540">
    <property type="entry name" value="P-loop containing nucleoside triphosphate hydrolases"/>
    <property type="match status" value="1"/>
</dbReference>
<dbReference type="Pfam" id="PF25053">
    <property type="entry name" value="DUF7791"/>
    <property type="match status" value="1"/>
</dbReference>
<feature type="domain" description="DUF7791" evidence="4">
    <location>
        <begin position="612"/>
        <end position="734"/>
    </location>
</feature>
<dbReference type="Gene3D" id="3.40.50.300">
    <property type="entry name" value="P-loop containing nucleotide triphosphate hydrolases"/>
    <property type="match status" value="1"/>
</dbReference>
<dbReference type="PANTHER" id="PTHR10039:SF5">
    <property type="entry name" value="NACHT DOMAIN-CONTAINING PROTEIN"/>
    <property type="match status" value="1"/>
</dbReference>
<dbReference type="Proteomes" id="UP001433268">
    <property type="component" value="Unassembled WGS sequence"/>
</dbReference>
<evidence type="ECO:0000313" key="5">
    <source>
        <dbReference type="EMBL" id="KAK8062604.1"/>
    </source>
</evidence>
<dbReference type="RefSeq" id="XP_066661203.1">
    <property type="nucleotide sequence ID" value="XM_066819015.1"/>
</dbReference>
<dbReference type="PANTHER" id="PTHR10039">
    <property type="entry name" value="AMELOGENIN"/>
    <property type="match status" value="1"/>
</dbReference>
<reference evidence="5 6" key="1">
    <citation type="submission" date="2023-01" db="EMBL/GenBank/DDBJ databases">
        <title>Analysis of 21 Apiospora genomes using comparative genomics revels a genus with tremendous synthesis potential of carbohydrate active enzymes and secondary metabolites.</title>
        <authorList>
            <person name="Sorensen T."/>
        </authorList>
    </citation>
    <scope>NUCLEOTIDE SEQUENCE [LARGE SCALE GENOMIC DNA]</scope>
    <source>
        <strain evidence="5 6">CBS 114990</strain>
    </source>
</reference>
<dbReference type="EMBL" id="JAQQWN010000010">
    <property type="protein sequence ID" value="KAK8062604.1"/>
    <property type="molecule type" value="Genomic_DNA"/>
</dbReference>
<dbReference type="GeneID" id="92052075"/>